<evidence type="ECO:0000313" key="6">
    <source>
        <dbReference type="Proteomes" id="UP000823388"/>
    </source>
</evidence>
<keyword evidence="6" id="KW-1185">Reference proteome</keyword>
<dbReference type="Proteomes" id="UP000823388">
    <property type="component" value="Chromosome 8N"/>
</dbReference>
<comment type="caution">
    <text evidence="5">The sequence shown here is derived from an EMBL/GenBank/DDBJ whole genome shotgun (WGS) entry which is preliminary data.</text>
</comment>
<protein>
    <recommendedName>
        <fullName evidence="4">EGF-like domain-containing protein</fullName>
    </recommendedName>
</protein>
<keyword evidence="3" id="KW-0732">Signal</keyword>
<feature type="chain" id="PRO_5035906887" description="EGF-like domain-containing protein" evidence="3">
    <location>
        <begin position="27"/>
        <end position="216"/>
    </location>
</feature>
<reference evidence="5" key="1">
    <citation type="submission" date="2020-05" db="EMBL/GenBank/DDBJ databases">
        <title>WGS assembly of Panicum virgatum.</title>
        <authorList>
            <person name="Lovell J.T."/>
            <person name="Jenkins J."/>
            <person name="Shu S."/>
            <person name="Juenger T.E."/>
            <person name="Schmutz J."/>
        </authorList>
    </citation>
    <scope>NUCLEOTIDE SEQUENCE</scope>
    <source>
        <strain evidence="5">AP13</strain>
    </source>
</reference>
<keyword evidence="1" id="KW-0245">EGF-like domain</keyword>
<evidence type="ECO:0000256" key="3">
    <source>
        <dbReference type="SAM" id="SignalP"/>
    </source>
</evidence>
<gene>
    <name evidence="5" type="ORF">PVAP13_8NG265700</name>
</gene>
<feature type="transmembrane region" description="Helical" evidence="2">
    <location>
        <begin position="191"/>
        <end position="213"/>
    </location>
</feature>
<evidence type="ECO:0000256" key="2">
    <source>
        <dbReference type="SAM" id="Phobius"/>
    </source>
</evidence>
<organism evidence="5 6">
    <name type="scientific">Panicum virgatum</name>
    <name type="common">Blackwell switchgrass</name>
    <dbReference type="NCBI Taxonomy" id="38727"/>
    <lineage>
        <taxon>Eukaryota</taxon>
        <taxon>Viridiplantae</taxon>
        <taxon>Streptophyta</taxon>
        <taxon>Embryophyta</taxon>
        <taxon>Tracheophyta</taxon>
        <taxon>Spermatophyta</taxon>
        <taxon>Magnoliopsida</taxon>
        <taxon>Liliopsida</taxon>
        <taxon>Poales</taxon>
        <taxon>Poaceae</taxon>
        <taxon>PACMAD clade</taxon>
        <taxon>Panicoideae</taxon>
        <taxon>Panicodae</taxon>
        <taxon>Paniceae</taxon>
        <taxon>Panicinae</taxon>
        <taxon>Panicum</taxon>
        <taxon>Panicum sect. Hiantes</taxon>
    </lineage>
</organism>
<feature type="domain" description="EGF-like" evidence="4">
    <location>
        <begin position="109"/>
        <end position="146"/>
    </location>
</feature>
<proteinExistence type="predicted"/>
<keyword evidence="2" id="KW-0812">Transmembrane</keyword>
<dbReference type="PANTHER" id="PTHR33881:SF18">
    <property type="entry name" value="OS11G0582000 PROTEIN"/>
    <property type="match status" value="1"/>
</dbReference>
<comment type="caution">
    <text evidence="1">Lacks conserved residue(s) required for the propagation of feature annotation.</text>
</comment>
<feature type="signal peptide" evidence="3">
    <location>
        <begin position="1"/>
        <end position="26"/>
    </location>
</feature>
<evidence type="ECO:0000313" key="5">
    <source>
        <dbReference type="EMBL" id="KAG2558426.1"/>
    </source>
</evidence>
<sequence>MGRGAGLLALLAPLAAAMMLAGGAAAAGECGRAQCGMGACAESEDYAFGFACQCRPGWSRFHLGGMQFPYLPCVIPNCTITNSCDGSSPPPAPSPPPPPPPPGLPNFSIFDPCLMQYCGDGGACEKVTDFTHRCSCRDGYANLLNDTSYPCYRQCSLGSDCRDLGIGVINGSTPSTSPPAPFSFTVRKSGAGAAAAPVGWLLELLMLVSFLWLQAI</sequence>
<keyword evidence="2" id="KW-1133">Transmembrane helix</keyword>
<accession>A0A8T0PGW2</accession>
<keyword evidence="2" id="KW-0472">Membrane</keyword>
<dbReference type="EMBL" id="CM029052">
    <property type="protein sequence ID" value="KAG2558426.1"/>
    <property type="molecule type" value="Genomic_DNA"/>
</dbReference>
<evidence type="ECO:0000256" key="1">
    <source>
        <dbReference type="PROSITE-ProRule" id="PRU00076"/>
    </source>
</evidence>
<dbReference type="PANTHER" id="PTHR33881">
    <property type="entry name" value="NEUROGENIC LOCUS NOTCH-LIKE PROTEIN"/>
    <property type="match status" value="1"/>
</dbReference>
<evidence type="ECO:0000259" key="4">
    <source>
        <dbReference type="PROSITE" id="PS50026"/>
    </source>
</evidence>
<dbReference type="AlphaFoldDB" id="A0A8T0PGW2"/>
<dbReference type="OrthoDB" id="1914642at2759"/>
<dbReference type="InterPro" id="IPR000742">
    <property type="entry name" value="EGF"/>
</dbReference>
<name>A0A8T0PGW2_PANVG</name>
<dbReference type="PROSITE" id="PS50026">
    <property type="entry name" value="EGF_3"/>
    <property type="match status" value="1"/>
</dbReference>